<dbReference type="AlphaFoldDB" id="F4Q3L0"/>
<dbReference type="PROSITE" id="PS50893">
    <property type="entry name" value="ABC_TRANSPORTER_2"/>
    <property type="match status" value="1"/>
</dbReference>
<dbReference type="InterPro" id="IPR003439">
    <property type="entry name" value="ABC_transporter-like_ATP-bd"/>
</dbReference>
<dbReference type="GeneID" id="14869091"/>
<keyword evidence="6" id="KW-0067">ATP-binding</keyword>
<evidence type="ECO:0000256" key="5">
    <source>
        <dbReference type="ARBA" id="ARBA00022741"/>
    </source>
</evidence>
<dbReference type="EMBL" id="GL883021">
    <property type="protein sequence ID" value="EGG17668.1"/>
    <property type="molecule type" value="Genomic_DNA"/>
</dbReference>
<dbReference type="Pfam" id="PF12698">
    <property type="entry name" value="ABC2_membrane_3"/>
    <property type="match status" value="1"/>
</dbReference>
<evidence type="ECO:0000256" key="9">
    <source>
        <dbReference type="SAM" id="Phobius"/>
    </source>
</evidence>
<evidence type="ECO:0000256" key="2">
    <source>
        <dbReference type="ARBA" id="ARBA00008869"/>
    </source>
</evidence>
<evidence type="ECO:0000256" key="4">
    <source>
        <dbReference type="ARBA" id="ARBA00022692"/>
    </source>
</evidence>
<keyword evidence="4 9" id="KW-0812">Transmembrane</keyword>
<dbReference type="InterPro" id="IPR013525">
    <property type="entry name" value="ABC2_TM"/>
</dbReference>
<dbReference type="GO" id="GO:0140359">
    <property type="term" value="F:ABC-type transporter activity"/>
    <property type="evidence" value="ECO:0007669"/>
    <property type="project" value="InterPro"/>
</dbReference>
<dbReference type="SUPFAM" id="SSF52540">
    <property type="entry name" value="P-loop containing nucleoside triphosphate hydrolases"/>
    <property type="match status" value="1"/>
</dbReference>
<sequence length="813" mass="91848">MRLRQTKILLRKNLILIKRSYRATFIQLIVPFLFVFFLWILQFGIKANEKNSDALKVYDNPIPDQIGNIPRCIIGPDLDYCYTVAYTTNTPVGEFVINEIKRKQNIPDDEIRVFATSDDMDVFIDENHNSTTAAISFNLTSTNQLHYSVMYNKSTVYNEAKEILTQTYIQLPWIHAIEFELTKNITNNNNLKFNVDFIEYAHPELVIRDVIGDMGPVFFFAALMFNVVIQLGQIVREKELKLREGMKMMGLHDSVYWFTWTLTNIATNIVSACILTASGYIFQFDFFKRNEFPTFFFVFILFGISMVPFVFFLSTIIKRSEIATSIGFVIFLAGIVIQGFAPTAFQENFYAAVRVILSLLPFALLSKGIGDLSAASAGSQANGLKWSERFDNEFFSLQDVYSWFIFDFFFYFLIALYLDNVLKGLYGVAKGPFFFLQPSYWSSKPQKPKLESASKSKKRAKKGIELDEAEDEDVVTERENIINGNLSEHDSAVKITNLRKVYKKSTCCGKTKEFAAVKGTYLSIAQGQLFVLLGHNGAGKTTTFNMMTGLFGPSSGDATVFGHSIVTGMDEIRKTMGVCPQHDILWNELTGREHLEIFASFKGIPDTEIPKEVEERLKDVELTNVANLPTGKYSGGMRRRLSTAISLIGNPKIVFLDECTTGMDVCSRRQVWNLIERVKRGRIIILTTHSMEEADILGDKIGIMSKGKLVCVGTSLRLKSKFGAGYKLVALYDATVDDAATKIANFFEVQLSVKPSLMQVGSLEFNVPRSQLNNLMEFFDKVEAAKAVLPLTDIQIRMSTLEEVFLTIAGHDE</sequence>
<dbReference type="OrthoDB" id="10255969at2759"/>
<feature type="transmembrane region" description="Helical" evidence="9">
    <location>
        <begin position="400"/>
        <end position="418"/>
    </location>
</feature>
<keyword evidence="12" id="KW-1185">Reference proteome</keyword>
<evidence type="ECO:0000259" key="10">
    <source>
        <dbReference type="PROSITE" id="PS50893"/>
    </source>
</evidence>
<dbReference type="GO" id="GO:0016020">
    <property type="term" value="C:membrane"/>
    <property type="evidence" value="ECO:0007669"/>
    <property type="project" value="UniProtKB-SubCell"/>
</dbReference>
<dbReference type="CDD" id="cd03263">
    <property type="entry name" value="ABC_subfamily_A"/>
    <property type="match status" value="1"/>
</dbReference>
<gene>
    <name evidence="11" type="ORF">DFA_08664</name>
</gene>
<comment type="subcellular location">
    <subcellularLocation>
        <location evidence="1">Membrane</location>
        <topology evidence="1">Multi-pass membrane protein</topology>
    </subcellularLocation>
</comment>
<dbReference type="InterPro" id="IPR026082">
    <property type="entry name" value="ABCA"/>
</dbReference>
<dbReference type="KEGG" id="dfa:DFA_08664"/>
<evidence type="ECO:0000256" key="3">
    <source>
        <dbReference type="ARBA" id="ARBA00022448"/>
    </source>
</evidence>
<feature type="domain" description="ABC transporter" evidence="10">
    <location>
        <begin position="493"/>
        <end position="731"/>
    </location>
</feature>
<evidence type="ECO:0000313" key="12">
    <source>
        <dbReference type="Proteomes" id="UP000007797"/>
    </source>
</evidence>
<evidence type="ECO:0000313" key="11">
    <source>
        <dbReference type="EMBL" id="EGG17668.1"/>
    </source>
</evidence>
<evidence type="ECO:0000256" key="7">
    <source>
        <dbReference type="ARBA" id="ARBA00022989"/>
    </source>
</evidence>
<feature type="transmembrane region" description="Helical" evidence="9">
    <location>
        <begin position="255"/>
        <end position="282"/>
    </location>
</feature>
<feature type="transmembrane region" description="Helical" evidence="9">
    <location>
        <begin position="21"/>
        <end position="41"/>
    </location>
</feature>
<dbReference type="GO" id="GO:0016887">
    <property type="term" value="F:ATP hydrolysis activity"/>
    <property type="evidence" value="ECO:0007669"/>
    <property type="project" value="InterPro"/>
</dbReference>
<keyword evidence="8 9" id="KW-0472">Membrane</keyword>
<dbReference type="SMART" id="SM00382">
    <property type="entry name" value="AAA"/>
    <property type="match status" value="1"/>
</dbReference>
<accession>F4Q3L0</accession>
<protein>
    <recommendedName>
        <fullName evidence="10">ABC transporter domain-containing protein</fullName>
    </recommendedName>
</protein>
<dbReference type="FunFam" id="3.40.50.300:FF:000665">
    <property type="entry name" value="ABC transporter A family member 2"/>
    <property type="match status" value="1"/>
</dbReference>
<dbReference type="InterPro" id="IPR003593">
    <property type="entry name" value="AAA+_ATPase"/>
</dbReference>
<dbReference type="InterPro" id="IPR027417">
    <property type="entry name" value="P-loop_NTPase"/>
</dbReference>
<dbReference type="GO" id="GO:0005319">
    <property type="term" value="F:lipid transporter activity"/>
    <property type="evidence" value="ECO:0007669"/>
    <property type="project" value="TreeGrafter"/>
</dbReference>
<dbReference type="OMA" id="RTIWSLF"/>
<organism evidence="11 12">
    <name type="scientific">Cavenderia fasciculata</name>
    <name type="common">Slime mold</name>
    <name type="synonym">Dictyostelium fasciculatum</name>
    <dbReference type="NCBI Taxonomy" id="261658"/>
    <lineage>
        <taxon>Eukaryota</taxon>
        <taxon>Amoebozoa</taxon>
        <taxon>Evosea</taxon>
        <taxon>Eumycetozoa</taxon>
        <taxon>Dictyostelia</taxon>
        <taxon>Acytosteliales</taxon>
        <taxon>Cavenderiaceae</taxon>
        <taxon>Cavenderia</taxon>
    </lineage>
</organism>
<keyword evidence="5" id="KW-0547">Nucleotide-binding</keyword>
<dbReference type="PANTHER" id="PTHR19229:SF205">
    <property type="entry name" value="ABC TRANSPORTER A FAMILY MEMBER 1-RELATED"/>
    <property type="match status" value="1"/>
</dbReference>
<feature type="transmembrane region" description="Helical" evidence="9">
    <location>
        <begin position="322"/>
        <end position="341"/>
    </location>
</feature>
<evidence type="ECO:0000256" key="6">
    <source>
        <dbReference type="ARBA" id="ARBA00022840"/>
    </source>
</evidence>
<evidence type="ECO:0000256" key="1">
    <source>
        <dbReference type="ARBA" id="ARBA00004141"/>
    </source>
</evidence>
<reference evidence="12" key="1">
    <citation type="journal article" date="2011" name="Genome Res.">
        <title>Phylogeny-wide analysis of social amoeba genomes highlights ancient origins for complex intercellular communication.</title>
        <authorList>
            <person name="Heidel A.J."/>
            <person name="Lawal H.M."/>
            <person name="Felder M."/>
            <person name="Schilde C."/>
            <person name="Helps N.R."/>
            <person name="Tunggal B."/>
            <person name="Rivero F."/>
            <person name="John U."/>
            <person name="Schleicher M."/>
            <person name="Eichinger L."/>
            <person name="Platzer M."/>
            <person name="Noegel A.A."/>
            <person name="Schaap P."/>
            <person name="Gloeckner G."/>
        </authorList>
    </citation>
    <scope>NUCLEOTIDE SEQUENCE [LARGE SCALE GENOMIC DNA]</scope>
    <source>
        <strain evidence="12">SH3</strain>
    </source>
</reference>
<dbReference type="Proteomes" id="UP000007797">
    <property type="component" value="Unassembled WGS sequence"/>
</dbReference>
<keyword evidence="7 9" id="KW-1133">Transmembrane helix</keyword>
<keyword evidence="3" id="KW-0813">Transport</keyword>
<dbReference type="RefSeq" id="XP_004356152.1">
    <property type="nucleotide sequence ID" value="XM_004356099.1"/>
</dbReference>
<comment type="similarity">
    <text evidence="2">Belongs to the ABC transporter superfamily. ABCA family.</text>
</comment>
<dbReference type="GO" id="GO:0005524">
    <property type="term" value="F:ATP binding"/>
    <property type="evidence" value="ECO:0007669"/>
    <property type="project" value="UniProtKB-KW"/>
</dbReference>
<proteinExistence type="inferred from homology"/>
<feature type="transmembrane region" description="Helical" evidence="9">
    <location>
        <begin position="294"/>
        <end position="315"/>
    </location>
</feature>
<dbReference type="Gene3D" id="3.40.50.300">
    <property type="entry name" value="P-loop containing nucleotide triphosphate hydrolases"/>
    <property type="match status" value="1"/>
</dbReference>
<dbReference type="Pfam" id="PF00005">
    <property type="entry name" value="ABC_tran"/>
    <property type="match status" value="1"/>
</dbReference>
<feature type="transmembrane region" description="Helical" evidence="9">
    <location>
        <begin position="217"/>
        <end position="235"/>
    </location>
</feature>
<name>F4Q3L0_CACFS</name>
<dbReference type="PANTHER" id="PTHR19229">
    <property type="entry name" value="ATP-BINDING CASSETTE TRANSPORTER SUBFAMILY A ABCA"/>
    <property type="match status" value="1"/>
</dbReference>
<evidence type="ECO:0000256" key="8">
    <source>
        <dbReference type="ARBA" id="ARBA00023136"/>
    </source>
</evidence>